<keyword evidence="3" id="KW-1185">Reference proteome</keyword>
<evidence type="ECO:0000313" key="2">
    <source>
        <dbReference type="EMBL" id="MBT0992709.1"/>
    </source>
</evidence>
<protein>
    <submittedName>
        <fullName evidence="2">TfoX/Sxy family protein</fullName>
    </submittedName>
</protein>
<gene>
    <name evidence="2" type="ORF">KIN34_00190</name>
</gene>
<dbReference type="InterPro" id="IPR007076">
    <property type="entry name" value="TfoX_N"/>
</dbReference>
<organism evidence="2 3">
    <name type="scientific">Cellulomonas fulva</name>
    <dbReference type="NCBI Taxonomy" id="2835530"/>
    <lineage>
        <taxon>Bacteria</taxon>
        <taxon>Bacillati</taxon>
        <taxon>Actinomycetota</taxon>
        <taxon>Actinomycetes</taxon>
        <taxon>Micrococcales</taxon>
        <taxon>Cellulomonadaceae</taxon>
        <taxon>Cellulomonas</taxon>
    </lineage>
</organism>
<accession>A0ABS5TUA5</accession>
<comment type="caution">
    <text evidence="2">The sequence shown here is derived from an EMBL/GenBank/DDBJ whole genome shotgun (WGS) entry which is preliminary data.</text>
</comment>
<sequence length="85" mass="8735">MFGGVAFLLDGSMAVAVSGRSGGLMVRVPPDERATLLARDGVQPVVMRGSAMRGWVLADLAGLDDAALLAWVRRGCAVAAALAPR</sequence>
<dbReference type="SUPFAM" id="SSF159894">
    <property type="entry name" value="YgaC/TfoX-N like"/>
    <property type="match status" value="1"/>
</dbReference>
<evidence type="ECO:0000313" key="3">
    <source>
        <dbReference type="Proteomes" id="UP000722125"/>
    </source>
</evidence>
<evidence type="ECO:0000259" key="1">
    <source>
        <dbReference type="Pfam" id="PF04993"/>
    </source>
</evidence>
<proteinExistence type="predicted"/>
<reference evidence="2 3" key="1">
    <citation type="submission" date="2021-05" db="EMBL/GenBank/DDBJ databases">
        <title>Description of Cellulomonas sp. DKR-3 sp. nov.</title>
        <authorList>
            <person name="Dahal R.H."/>
            <person name="Chaudhary D.K."/>
        </authorList>
    </citation>
    <scope>NUCLEOTIDE SEQUENCE [LARGE SCALE GENOMIC DNA]</scope>
    <source>
        <strain evidence="2 3">DKR-3</strain>
    </source>
</reference>
<dbReference type="Pfam" id="PF04993">
    <property type="entry name" value="TfoX_N"/>
    <property type="match status" value="1"/>
</dbReference>
<dbReference type="EMBL" id="JAHBOH010000001">
    <property type="protein sequence ID" value="MBT0992709.1"/>
    <property type="molecule type" value="Genomic_DNA"/>
</dbReference>
<dbReference type="Gene3D" id="3.30.1460.30">
    <property type="entry name" value="YgaC/TfoX-N like chaperone"/>
    <property type="match status" value="1"/>
</dbReference>
<feature type="domain" description="TfoX N-terminal" evidence="1">
    <location>
        <begin position="1"/>
        <end position="77"/>
    </location>
</feature>
<name>A0ABS5TUA5_9CELL</name>
<dbReference type="Proteomes" id="UP000722125">
    <property type="component" value="Unassembled WGS sequence"/>
</dbReference>